<protein>
    <submittedName>
        <fullName evidence="1">SFRICE_028122</fullName>
    </submittedName>
</protein>
<dbReference type="AlphaFoldDB" id="A0A2H1WBT9"/>
<dbReference type="EMBL" id="ODYU01007594">
    <property type="protein sequence ID" value="SOQ50507.1"/>
    <property type="molecule type" value="Genomic_DNA"/>
</dbReference>
<evidence type="ECO:0000313" key="1">
    <source>
        <dbReference type="EMBL" id="SOQ50507.1"/>
    </source>
</evidence>
<name>A0A2H1WBT9_SPOFR</name>
<proteinExistence type="predicted"/>
<gene>
    <name evidence="1" type="ORF">SFRICE_028122</name>
</gene>
<reference evidence="1" key="1">
    <citation type="submission" date="2016-07" db="EMBL/GenBank/DDBJ databases">
        <authorList>
            <person name="Bretaudeau A."/>
        </authorList>
    </citation>
    <scope>NUCLEOTIDE SEQUENCE</scope>
    <source>
        <strain evidence="1">Rice</strain>
        <tissue evidence="1">Whole body</tissue>
    </source>
</reference>
<organism evidence="1">
    <name type="scientific">Spodoptera frugiperda</name>
    <name type="common">Fall armyworm</name>
    <dbReference type="NCBI Taxonomy" id="7108"/>
    <lineage>
        <taxon>Eukaryota</taxon>
        <taxon>Metazoa</taxon>
        <taxon>Ecdysozoa</taxon>
        <taxon>Arthropoda</taxon>
        <taxon>Hexapoda</taxon>
        <taxon>Insecta</taxon>
        <taxon>Pterygota</taxon>
        <taxon>Neoptera</taxon>
        <taxon>Endopterygota</taxon>
        <taxon>Lepidoptera</taxon>
        <taxon>Glossata</taxon>
        <taxon>Ditrysia</taxon>
        <taxon>Noctuoidea</taxon>
        <taxon>Noctuidae</taxon>
        <taxon>Amphipyrinae</taxon>
        <taxon>Spodoptera</taxon>
    </lineage>
</organism>
<sequence length="119" mass="13197">MSEPQTGSYSVVQTQSTPVQVGALASVATKATTTKIRTERQWKSNDFVSKTIAEDWFKYTLNDSEYGGLVSHPICPDVMVMTGNRLVEQVTVTCTKKSHNMTSDILRTPKQAAIQIEEK</sequence>
<accession>A0A2H1WBT9</accession>